<proteinExistence type="predicted"/>
<dbReference type="RefSeq" id="WP_115566713.1">
    <property type="nucleotide sequence ID" value="NZ_QRGR01000019.1"/>
</dbReference>
<protein>
    <recommendedName>
        <fullName evidence="4">Murein L,D-transpeptidase catalytic domain family protein</fullName>
    </recommendedName>
</protein>
<dbReference type="InterPro" id="IPR032676">
    <property type="entry name" value="YkuD_2"/>
</dbReference>
<dbReference type="PANTHER" id="PTHR38477:SF1">
    <property type="entry name" value="MUREIN L,D-TRANSPEPTIDASE CATALYTIC DOMAIN FAMILY PROTEIN"/>
    <property type="match status" value="1"/>
</dbReference>
<evidence type="ECO:0000313" key="2">
    <source>
        <dbReference type="EMBL" id="RDV13934.1"/>
    </source>
</evidence>
<dbReference type="OrthoDB" id="9815195at2"/>
<feature type="chain" id="PRO_5017782099" description="Murein L,D-transpeptidase catalytic domain family protein" evidence="1">
    <location>
        <begin position="24"/>
        <end position="271"/>
    </location>
</feature>
<dbReference type="PANTHER" id="PTHR38477">
    <property type="entry name" value="HYPOTHETICAL EXPORTED PROTEIN"/>
    <property type="match status" value="1"/>
</dbReference>
<reference evidence="3" key="1">
    <citation type="submission" date="2018-08" db="EMBL/GenBank/DDBJ databases">
        <authorList>
            <person name="Liu Z.-W."/>
            <person name="Du Z.-J."/>
        </authorList>
    </citation>
    <scope>NUCLEOTIDE SEQUENCE [LARGE SCALE GENOMIC DNA]</scope>
    <source>
        <strain evidence="3">H4X</strain>
    </source>
</reference>
<name>A0A3D8L998_9BACT</name>
<dbReference type="Proteomes" id="UP000256708">
    <property type="component" value="Unassembled WGS sequence"/>
</dbReference>
<feature type="signal peptide" evidence="1">
    <location>
        <begin position="1"/>
        <end position="23"/>
    </location>
</feature>
<evidence type="ECO:0008006" key="4">
    <source>
        <dbReference type="Google" id="ProtNLM"/>
    </source>
</evidence>
<keyword evidence="1" id="KW-0732">Signal</keyword>
<keyword evidence="3" id="KW-1185">Reference proteome</keyword>
<dbReference type="AlphaFoldDB" id="A0A3D8L998"/>
<organism evidence="2 3">
    <name type="scientific">Pontibacter diazotrophicus</name>
    <dbReference type="NCBI Taxonomy" id="1400979"/>
    <lineage>
        <taxon>Bacteria</taxon>
        <taxon>Pseudomonadati</taxon>
        <taxon>Bacteroidota</taxon>
        <taxon>Cytophagia</taxon>
        <taxon>Cytophagales</taxon>
        <taxon>Hymenobacteraceae</taxon>
        <taxon>Pontibacter</taxon>
    </lineage>
</organism>
<sequence>MLRVTLTSLALGLLSFTSPGSSSGETALKTATAVPEMATTRTTALSFAEKQAAFNDHLLSIYNDADLKKKGLAFEVFEKGMVGFHNFKQKGLIAPAKSILTVIDFTKSSRDKRLWIIDLASKKVLFNTVVAHGRNTGEDKAIKFSNRPNSYMSSLGFYLTDATYFGKHGLSLRLSGKDGAFNSNAMARAIVMHGADYATPAFAKRHGRLGRSLGCPAVPQELSKEIIMAIKDKTVMYIHGNDSSYKSDYLNATLAVEAFTPEAMSGTVATL</sequence>
<dbReference type="EMBL" id="QRGR01000019">
    <property type="protein sequence ID" value="RDV13934.1"/>
    <property type="molecule type" value="Genomic_DNA"/>
</dbReference>
<accession>A0A3D8L998</accession>
<gene>
    <name evidence="2" type="ORF">DXT99_16645</name>
</gene>
<evidence type="ECO:0000313" key="3">
    <source>
        <dbReference type="Proteomes" id="UP000256708"/>
    </source>
</evidence>
<comment type="caution">
    <text evidence="2">The sequence shown here is derived from an EMBL/GenBank/DDBJ whole genome shotgun (WGS) entry which is preliminary data.</text>
</comment>
<evidence type="ECO:0000256" key="1">
    <source>
        <dbReference type="SAM" id="SignalP"/>
    </source>
</evidence>
<dbReference type="Pfam" id="PF13645">
    <property type="entry name" value="YkuD_2"/>
    <property type="match status" value="1"/>
</dbReference>